<feature type="compositionally biased region" description="Low complexity" evidence="1">
    <location>
        <begin position="39"/>
        <end position="52"/>
    </location>
</feature>
<proteinExistence type="predicted"/>
<accession>A0ABD3Q2Z6</accession>
<dbReference type="Proteomes" id="UP001530400">
    <property type="component" value="Unassembled WGS sequence"/>
</dbReference>
<evidence type="ECO:0000256" key="1">
    <source>
        <dbReference type="SAM" id="MobiDB-lite"/>
    </source>
</evidence>
<reference evidence="2 3" key="1">
    <citation type="submission" date="2024-10" db="EMBL/GenBank/DDBJ databases">
        <title>Updated reference genomes for cyclostephanoid diatoms.</title>
        <authorList>
            <person name="Roberts W.R."/>
            <person name="Alverson A.J."/>
        </authorList>
    </citation>
    <scope>NUCLEOTIDE SEQUENCE [LARGE SCALE GENOMIC DNA]</scope>
    <source>
        <strain evidence="2 3">AJA010-31</strain>
    </source>
</reference>
<protein>
    <submittedName>
        <fullName evidence="2">Uncharacterized protein</fullName>
    </submittedName>
</protein>
<dbReference type="AlphaFoldDB" id="A0ABD3Q2Z6"/>
<evidence type="ECO:0000313" key="3">
    <source>
        <dbReference type="Proteomes" id="UP001530400"/>
    </source>
</evidence>
<comment type="caution">
    <text evidence="2">The sequence shown here is derived from an EMBL/GenBank/DDBJ whole genome shotgun (WGS) entry which is preliminary data.</text>
</comment>
<feature type="region of interest" description="Disordered" evidence="1">
    <location>
        <begin position="31"/>
        <end position="56"/>
    </location>
</feature>
<name>A0ABD3Q2Z6_9STRA</name>
<evidence type="ECO:0000313" key="2">
    <source>
        <dbReference type="EMBL" id="KAL3793926.1"/>
    </source>
</evidence>
<sequence length="121" mass="13597">MTLQAVGEGGSGKTQVCLSAMLDCVMRHINGESNDKSPNNNATGINSSNNTTQSTQRAIHLTKLGAAPTIAKRLSMRLFRLDNVWDVQQEYLQSHSTFPNLNRKCNLYYHANLSNFRQERR</sequence>
<gene>
    <name evidence="2" type="ORF">ACHAWO_002306</name>
</gene>
<organism evidence="2 3">
    <name type="scientific">Cyclotella atomus</name>
    <dbReference type="NCBI Taxonomy" id="382360"/>
    <lineage>
        <taxon>Eukaryota</taxon>
        <taxon>Sar</taxon>
        <taxon>Stramenopiles</taxon>
        <taxon>Ochrophyta</taxon>
        <taxon>Bacillariophyta</taxon>
        <taxon>Coscinodiscophyceae</taxon>
        <taxon>Thalassiosirophycidae</taxon>
        <taxon>Stephanodiscales</taxon>
        <taxon>Stephanodiscaceae</taxon>
        <taxon>Cyclotella</taxon>
    </lineage>
</organism>
<keyword evidence="3" id="KW-1185">Reference proteome</keyword>
<dbReference type="EMBL" id="JALLPJ020000376">
    <property type="protein sequence ID" value="KAL3793926.1"/>
    <property type="molecule type" value="Genomic_DNA"/>
</dbReference>